<keyword evidence="2" id="KW-1185">Reference proteome</keyword>
<reference evidence="1 2" key="1">
    <citation type="submission" date="2017-03" db="EMBL/GenBank/DDBJ databases">
        <title>Genomes of endolithic fungi from Antarctica.</title>
        <authorList>
            <person name="Coleine C."/>
            <person name="Masonjones S."/>
            <person name="Stajich J.E."/>
        </authorList>
    </citation>
    <scope>NUCLEOTIDE SEQUENCE [LARGE SCALE GENOMIC DNA]</scope>
    <source>
        <strain evidence="1 2">CCFEE 5184</strain>
    </source>
</reference>
<evidence type="ECO:0000313" key="2">
    <source>
        <dbReference type="Proteomes" id="UP000309340"/>
    </source>
</evidence>
<gene>
    <name evidence="1" type="ORF">B0A55_07867</name>
</gene>
<dbReference type="AlphaFoldDB" id="A0A4U0X411"/>
<protein>
    <submittedName>
        <fullName evidence="1">Uncharacterized protein</fullName>
    </submittedName>
</protein>
<accession>A0A4U0X411</accession>
<dbReference type="EMBL" id="NAJQ01000367">
    <property type="protein sequence ID" value="TKA71114.1"/>
    <property type="molecule type" value="Genomic_DNA"/>
</dbReference>
<organism evidence="1 2">
    <name type="scientific">Friedmanniomyces simplex</name>
    <dbReference type="NCBI Taxonomy" id="329884"/>
    <lineage>
        <taxon>Eukaryota</taxon>
        <taxon>Fungi</taxon>
        <taxon>Dikarya</taxon>
        <taxon>Ascomycota</taxon>
        <taxon>Pezizomycotina</taxon>
        <taxon>Dothideomycetes</taxon>
        <taxon>Dothideomycetidae</taxon>
        <taxon>Mycosphaerellales</taxon>
        <taxon>Teratosphaeriaceae</taxon>
        <taxon>Friedmanniomyces</taxon>
    </lineage>
</organism>
<sequence>MPTAGLSILLARLASGLGSRNKVRLCHKLLNCNDHHFNGASPTPEIMALLKQLERFLAHATLGLDGCKVLRVKRVLLGFDFARIVSRLARLAVKFGLWEKSNTTWTTLNADPTVTFAAESRVEDVQTRWCVAFLGIAFGGAWTLLRSSFPETTARWSEVRTHVDRTVGSPSGEELETPRLATIPAESRFLVLCLYRSKFAQALPMRTGYPSSTSSLGLRAIR</sequence>
<comment type="caution">
    <text evidence="1">The sequence shown here is derived from an EMBL/GenBank/DDBJ whole genome shotgun (WGS) entry which is preliminary data.</text>
</comment>
<name>A0A4U0X411_9PEZI</name>
<evidence type="ECO:0000313" key="1">
    <source>
        <dbReference type="EMBL" id="TKA71114.1"/>
    </source>
</evidence>
<proteinExistence type="predicted"/>
<dbReference type="Proteomes" id="UP000309340">
    <property type="component" value="Unassembled WGS sequence"/>
</dbReference>